<dbReference type="InterPro" id="IPR058532">
    <property type="entry name" value="YjbR/MT2646/Rv2570-like"/>
</dbReference>
<organism evidence="1 2">
    <name type="scientific">Embleya scabrispora</name>
    <dbReference type="NCBI Taxonomy" id="159449"/>
    <lineage>
        <taxon>Bacteria</taxon>
        <taxon>Bacillati</taxon>
        <taxon>Actinomycetota</taxon>
        <taxon>Actinomycetes</taxon>
        <taxon>Kitasatosporales</taxon>
        <taxon>Streptomycetaceae</taxon>
        <taxon>Embleya</taxon>
    </lineage>
</organism>
<dbReference type="Pfam" id="PF04237">
    <property type="entry name" value="YjbR"/>
    <property type="match status" value="1"/>
</dbReference>
<dbReference type="OrthoDB" id="3194910at2"/>
<dbReference type="InterPro" id="IPR007351">
    <property type="entry name" value="YjbR"/>
</dbReference>
<dbReference type="STRING" id="159449.B4N89_31450"/>
<keyword evidence="1" id="KW-0238">DNA-binding</keyword>
<evidence type="ECO:0000313" key="2">
    <source>
        <dbReference type="Proteomes" id="UP000190037"/>
    </source>
</evidence>
<dbReference type="EMBL" id="MWQN01000002">
    <property type="protein sequence ID" value="OPC78684.1"/>
    <property type="molecule type" value="Genomic_DNA"/>
</dbReference>
<dbReference type="InterPro" id="IPR038056">
    <property type="entry name" value="YjbR-like_sf"/>
</dbReference>
<dbReference type="Gene3D" id="3.90.1150.30">
    <property type="match status" value="1"/>
</dbReference>
<dbReference type="Proteomes" id="UP000190037">
    <property type="component" value="Unassembled WGS sequence"/>
</dbReference>
<dbReference type="SUPFAM" id="SSF142906">
    <property type="entry name" value="YjbR-like"/>
    <property type="match status" value="1"/>
</dbReference>
<dbReference type="PANTHER" id="PTHR35145">
    <property type="entry name" value="CYTOPLASMIC PROTEIN-RELATED"/>
    <property type="match status" value="1"/>
</dbReference>
<dbReference type="PANTHER" id="PTHR35145:SF1">
    <property type="entry name" value="CYTOPLASMIC PROTEIN"/>
    <property type="match status" value="1"/>
</dbReference>
<comment type="caution">
    <text evidence="1">The sequence shown here is derived from an EMBL/GenBank/DDBJ whole genome shotgun (WGS) entry which is preliminary data.</text>
</comment>
<accession>A0A1T3NPK2</accession>
<keyword evidence="2" id="KW-1185">Reference proteome</keyword>
<proteinExistence type="predicted"/>
<reference evidence="1 2" key="1">
    <citation type="submission" date="2017-03" db="EMBL/GenBank/DDBJ databases">
        <title>Draft genome sequence of Streptomyces scabrisporus NF3, endophyte isolated from Amphipterygium adstringens.</title>
        <authorList>
            <person name="Vazquez M."/>
            <person name="Ceapa C.D."/>
            <person name="Rodriguez Luna D."/>
            <person name="Sanchez Esquivel S."/>
        </authorList>
    </citation>
    <scope>NUCLEOTIDE SEQUENCE [LARGE SCALE GENOMIC DNA]</scope>
    <source>
        <strain evidence="1 2">NF3</strain>
    </source>
</reference>
<dbReference type="GO" id="GO:0003677">
    <property type="term" value="F:DNA binding"/>
    <property type="evidence" value="ECO:0007669"/>
    <property type="project" value="UniProtKB-KW"/>
</dbReference>
<dbReference type="RefSeq" id="WP_078980639.1">
    <property type="nucleotide sequence ID" value="NZ_MWQN01000002.1"/>
</dbReference>
<gene>
    <name evidence="1" type="ORF">B4N89_31450</name>
</gene>
<sequence length="131" mass="14653">MSAGRLRGVCLGFNGAVEEFPFGRNPDVSTFKVGGKIFALSTLTDTPPLRVSLKCDPDLAVRLRSDHPAIVPGYHLNKRHWNTVTLDGSLPEAMVRDLIEDSYDLVVASLPRLQRLRLDWPGQRERNREDG</sequence>
<name>A0A1T3NPK2_9ACTN</name>
<protein>
    <submittedName>
        <fullName evidence="1">DNA-binding protein</fullName>
    </submittedName>
</protein>
<dbReference type="AlphaFoldDB" id="A0A1T3NPK2"/>
<evidence type="ECO:0000313" key="1">
    <source>
        <dbReference type="EMBL" id="OPC78684.1"/>
    </source>
</evidence>